<reference evidence="3 4" key="1">
    <citation type="submission" date="2019-07" db="EMBL/GenBank/DDBJ databases">
        <title>Genomic Encyclopedia of Type Strains, Phase I: the one thousand microbial genomes (KMG-I) project.</title>
        <authorList>
            <person name="Kyrpides N."/>
        </authorList>
    </citation>
    <scope>NUCLEOTIDE SEQUENCE [LARGE SCALE GENOMIC DNA]</scope>
    <source>
        <strain evidence="3 4">DSM 13558</strain>
    </source>
</reference>
<dbReference type="RefSeq" id="WP_145079262.1">
    <property type="nucleotide sequence ID" value="NZ_VLKH01000001.1"/>
</dbReference>
<gene>
    <name evidence="3" type="ORF">LY60_00408</name>
</gene>
<keyword evidence="1" id="KW-0378">Hydrolase</keyword>
<dbReference type="InterPro" id="IPR050695">
    <property type="entry name" value="N-acetylmuramoyl_amidase_3"/>
</dbReference>
<comment type="caution">
    <text evidence="3">The sequence shown here is derived from an EMBL/GenBank/DDBJ whole genome shotgun (WGS) entry which is preliminary data.</text>
</comment>
<proteinExistence type="predicted"/>
<name>A0A562JKQ1_9FIRM</name>
<dbReference type="Pfam" id="PF01520">
    <property type="entry name" value="Amidase_3"/>
    <property type="match status" value="1"/>
</dbReference>
<organism evidence="3 4">
    <name type="scientific">Sedimentibacter saalensis</name>
    <dbReference type="NCBI Taxonomy" id="130788"/>
    <lineage>
        <taxon>Bacteria</taxon>
        <taxon>Bacillati</taxon>
        <taxon>Bacillota</taxon>
        <taxon>Tissierellia</taxon>
        <taxon>Sedimentibacter</taxon>
    </lineage>
</organism>
<evidence type="ECO:0000313" key="3">
    <source>
        <dbReference type="EMBL" id="TWH83796.1"/>
    </source>
</evidence>
<dbReference type="CDD" id="cd02696">
    <property type="entry name" value="MurNAc-LAA"/>
    <property type="match status" value="1"/>
</dbReference>
<evidence type="ECO:0000313" key="4">
    <source>
        <dbReference type="Proteomes" id="UP000315343"/>
    </source>
</evidence>
<evidence type="ECO:0000259" key="2">
    <source>
        <dbReference type="SMART" id="SM00646"/>
    </source>
</evidence>
<dbReference type="SUPFAM" id="SSF53187">
    <property type="entry name" value="Zn-dependent exopeptidases"/>
    <property type="match status" value="1"/>
</dbReference>
<dbReference type="AlphaFoldDB" id="A0A562JKQ1"/>
<dbReference type="Gene3D" id="3.40.630.40">
    <property type="entry name" value="Zn-dependent exopeptidases"/>
    <property type="match status" value="1"/>
</dbReference>
<dbReference type="InterPro" id="IPR002508">
    <property type="entry name" value="MurNAc-LAA_cat"/>
</dbReference>
<dbReference type="EMBL" id="VLKH01000001">
    <property type="protein sequence ID" value="TWH83796.1"/>
    <property type="molecule type" value="Genomic_DNA"/>
</dbReference>
<dbReference type="GO" id="GO:0030288">
    <property type="term" value="C:outer membrane-bounded periplasmic space"/>
    <property type="evidence" value="ECO:0007669"/>
    <property type="project" value="TreeGrafter"/>
</dbReference>
<dbReference type="GO" id="GO:0009253">
    <property type="term" value="P:peptidoglycan catabolic process"/>
    <property type="evidence" value="ECO:0007669"/>
    <property type="project" value="InterPro"/>
</dbReference>
<dbReference type="SMART" id="SM00646">
    <property type="entry name" value="Ami_3"/>
    <property type="match status" value="1"/>
</dbReference>
<evidence type="ECO:0000256" key="1">
    <source>
        <dbReference type="ARBA" id="ARBA00022801"/>
    </source>
</evidence>
<keyword evidence="4" id="KW-1185">Reference proteome</keyword>
<accession>A0A562JKQ1</accession>
<dbReference type="GO" id="GO:0008745">
    <property type="term" value="F:N-acetylmuramoyl-L-alanine amidase activity"/>
    <property type="evidence" value="ECO:0007669"/>
    <property type="project" value="InterPro"/>
</dbReference>
<protein>
    <submittedName>
        <fullName evidence="3">N-acetylmuramoyl-L-alanine amidase</fullName>
    </submittedName>
</protein>
<feature type="domain" description="MurNAc-LAA" evidence="2">
    <location>
        <begin position="29"/>
        <end position="142"/>
    </location>
</feature>
<sequence>MFKAYYYVYSGTVIMSRTSDITKDMDTRVAEANNSNIDFIVTIHCNSSTNTSARGYQVFYPSTHDVSISTALATKINSRLAFTSIPKFGSPTTHDGIGLLLYTKSPAVLVETAFMSNSQDLALLKSPTEQSNIANNIYIGIRQWWWGN</sequence>
<dbReference type="PANTHER" id="PTHR30404">
    <property type="entry name" value="N-ACETYLMURAMOYL-L-ALANINE AMIDASE"/>
    <property type="match status" value="1"/>
</dbReference>
<dbReference type="PANTHER" id="PTHR30404:SF0">
    <property type="entry name" value="N-ACETYLMURAMOYL-L-ALANINE AMIDASE AMIC"/>
    <property type="match status" value="1"/>
</dbReference>
<dbReference type="Proteomes" id="UP000315343">
    <property type="component" value="Unassembled WGS sequence"/>
</dbReference>
<dbReference type="OrthoDB" id="9763643at2"/>